<dbReference type="InterPro" id="IPR050313">
    <property type="entry name" value="Carb_Metab_HTH_regulators"/>
</dbReference>
<dbReference type="PROSITE" id="PS51000">
    <property type="entry name" value="HTH_DEOR_2"/>
    <property type="match status" value="1"/>
</dbReference>
<dbReference type="EMBL" id="VSSQ01004729">
    <property type="protein sequence ID" value="MPM26416.1"/>
    <property type="molecule type" value="Genomic_DNA"/>
</dbReference>
<dbReference type="GO" id="GO:0003700">
    <property type="term" value="F:DNA-binding transcription factor activity"/>
    <property type="evidence" value="ECO:0007669"/>
    <property type="project" value="InterPro"/>
</dbReference>
<keyword evidence="2" id="KW-0804">Transcription</keyword>
<evidence type="ECO:0000313" key="4">
    <source>
        <dbReference type="EMBL" id="MPM26416.1"/>
    </source>
</evidence>
<dbReference type="Pfam" id="PF08220">
    <property type="entry name" value="HTH_DeoR"/>
    <property type="match status" value="1"/>
</dbReference>
<organism evidence="4">
    <name type="scientific">bioreactor metagenome</name>
    <dbReference type="NCBI Taxonomy" id="1076179"/>
    <lineage>
        <taxon>unclassified sequences</taxon>
        <taxon>metagenomes</taxon>
        <taxon>ecological metagenomes</taxon>
    </lineage>
</organism>
<evidence type="ECO:0000259" key="3">
    <source>
        <dbReference type="PROSITE" id="PS51000"/>
    </source>
</evidence>
<gene>
    <name evidence="4" type="primary">glcR_7</name>
    <name evidence="4" type="ORF">SDC9_72917</name>
</gene>
<feature type="domain" description="HTH deoR-type" evidence="3">
    <location>
        <begin position="2"/>
        <end position="58"/>
    </location>
</feature>
<reference evidence="4" key="1">
    <citation type="submission" date="2019-08" db="EMBL/GenBank/DDBJ databases">
        <authorList>
            <person name="Kucharzyk K."/>
            <person name="Murdoch R.W."/>
            <person name="Higgins S."/>
            <person name="Loffler F."/>
        </authorList>
    </citation>
    <scope>NUCLEOTIDE SEQUENCE</scope>
</reference>
<dbReference type="InterPro" id="IPR037171">
    <property type="entry name" value="NagB/RpiA_transferase-like"/>
</dbReference>
<dbReference type="InterPro" id="IPR014036">
    <property type="entry name" value="DeoR-like_C"/>
</dbReference>
<dbReference type="SMART" id="SM01134">
    <property type="entry name" value="DeoRC"/>
    <property type="match status" value="1"/>
</dbReference>
<dbReference type="Gene3D" id="3.40.50.1360">
    <property type="match status" value="1"/>
</dbReference>
<protein>
    <submittedName>
        <fullName evidence="4">HTH-type transcriptional repressor GlcR</fullName>
    </submittedName>
</protein>
<evidence type="ECO:0000256" key="1">
    <source>
        <dbReference type="ARBA" id="ARBA00023015"/>
    </source>
</evidence>
<dbReference type="InterPro" id="IPR036390">
    <property type="entry name" value="WH_DNA-bd_sf"/>
</dbReference>
<dbReference type="PANTHER" id="PTHR30363:SF44">
    <property type="entry name" value="AGA OPERON TRANSCRIPTIONAL REPRESSOR-RELATED"/>
    <property type="match status" value="1"/>
</dbReference>
<dbReference type="SUPFAM" id="SSF46785">
    <property type="entry name" value="Winged helix' DNA-binding domain"/>
    <property type="match status" value="1"/>
</dbReference>
<dbReference type="Pfam" id="PF00455">
    <property type="entry name" value="DeoRC"/>
    <property type="match status" value="1"/>
</dbReference>
<keyword evidence="1" id="KW-0805">Transcription regulation</keyword>
<name>A0A644YCY4_9ZZZZ</name>
<dbReference type="AlphaFoldDB" id="A0A644YCY4"/>
<dbReference type="SMART" id="SM00420">
    <property type="entry name" value="HTH_DEOR"/>
    <property type="match status" value="1"/>
</dbReference>
<dbReference type="PANTHER" id="PTHR30363">
    <property type="entry name" value="HTH-TYPE TRANSCRIPTIONAL REGULATOR SRLR-RELATED"/>
    <property type="match status" value="1"/>
</dbReference>
<dbReference type="InterPro" id="IPR001034">
    <property type="entry name" value="DeoR_HTH"/>
</dbReference>
<comment type="caution">
    <text evidence="4">The sequence shown here is derived from an EMBL/GenBank/DDBJ whole genome shotgun (WGS) entry which is preliminary data.</text>
</comment>
<sequence>MMNERIAKVRDYIQSRGEVSVSELQSLYEGYSSMTIWRDLKQLEEQGYIRRVHGGVISMQTAALQIEGVYSKRARENTRQKIAIAKAALELIRPGHAVYMDAGSTLMTVANHMGNDRYTIVTSGANIAIELSQRHTCDVLLTGGQISENTLSCSGAQAEAFISSINIDLALMSPSGFSLRTGFTSGSQSESLLKRAVISKAAKVVILMDNSKIGRSLPFTFANLSDIDLLICDSPLPKEVSAELKEQGVDIVVAEG</sequence>
<dbReference type="SUPFAM" id="SSF100950">
    <property type="entry name" value="NagB/RpiA/CoA transferase-like"/>
    <property type="match status" value="1"/>
</dbReference>
<evidence type="ECO:0000256" key="2">
    <source>
        <dbReference type="ARBA" id="ARBA00023163"/>
    </source>
</evidence>
<proteinExistence type="predicted"/>
<accession>A0A644YCY4</accession>